<dbReference type="AlphaFoldDB" id="A0A412LRL5"/>
<dbReference type="EMBL" id="WNDD01000034">
    <property type="protein sequence ID" value="MTV03817.1"/>
    <property type="molecule type" value="Genomic_DNA"/>
</dbReference>
<proteinExistence type="predicted"/>
<reference evidence="3 4" key="1">
    <citation type="journal article" date="2019" name="Nat. Med.">
        <title>A library of human gut bacterial isolates paired with longitudinal multiomics data enables mechanistic microbiome research.</title>
        <authorList>
            <person name="Poyet M."/>
            <person name="Groussin M."/>
            <person name="Gibbons S.M."/>
            <person name="Avila-Pacheco J."/>
            <person name="Jiang X."/>
            <person name="Kearney S.M."/>
            <person name="Perrotta A.R."/>
            <person name="Berdy B."/>
            <person name="Zhao S."/>
            <person name="Lieberman T.D."/>
            <person name="Swanson P.K."/>
            <person name="Smith M."/>
            <person name="Roesemann S."/>
            <person name="Alexander J.E."/>
            <person name="Rich S.A."/>
            <person name="Livny J."/>
            <person name="Vlamakis H."/>
            <person name="Clish C."/>
            <person name="Bullock K."/>
            <person name="Deik A."/>
            <person name="Scott J."/>
            <person name="Pierce K.A."/>
            <person name="Xavier R.J."/>
            <person name="Alm E.J."/>
        </authorList>
    </citation>
    <scope>NUCLEOTIDE SEQUENCE [LARGE SCALE GENOMIC DNA]</scope>
    <source>
        <strain evidence="2 4">BIOML-A11</strain>
        <strain evidence="1 3">BIOML-A29</strain>
    </source>
</reference>
<gene>
    <name evidence="1" type="ORF">GMD82_18875</name>
    <name evidence="2" type="ORF">GME02_19720</name>
</gene>
<dbReference type="EMBL" id="WNCN01000038">
    <property type="protein sequence ID" value="MTU41468.1"/>
    <property type="molecule type" value="Genomic_DNA"/>
</dbReference>
<evidence type="ECO:0000313" key="2">
    <source>
        <dbReference type="EMBL" id="MTV03817.1"/>
    </source>
</evidence>
<name>A0A412LRL5_9BACT</name>
<dbReference type="RefSeq" id="WP_032589377.1">
    <property type="nucleotide sequence ID" value="NZ_JBDGDA010000123.1"/>
</dbReference>
<evidence type="ECO:0008006" key="5">
    <source>
        <dbReference type="Google" id="ProtNLM"/>
    </source>
</evidence>
<evidence type="ECO:0000313" key="4">
    <source>
        <dbReference type="Proteomes" id="UP000482671"/>
    </source>
</evidence>
<protein>
    <recommendedName>
        <fullName evidence="5">Toprim domain-containing protein</fullName>
    </recommendedName>
</protein>
<dbReference type="Proteomes" id="UP000434916">
    <property type="component" value="Unassembled WGS sequence"/>
</dbReference>
<keyword evidence="3" id="KW-1185">Reference proteome</keyword>
<evidence type="ECO:0000313" key="3">
    <source>
        <dbReference type="Proteomes" id="UP000434916"/>
    </source>
</evidence>
<dbReference type="Proteomes" id="UP000482671">
    <property type="component" value="Unassembled WGS sequence"/>
</dbReference>
<comment type="caution">
    <text evidence="2">The sequence shown here is derived from an EMBL/GenBank/DDBJ whole genome shotgun (WGS) entry which is preliminary data.</text>
</comment>
<sequence length="425" mass="47768">MKVDFDKLKRDVSLPEFFLYLGWKFVSGSSNSSPKMSNGSDTVIIKKNSKDYYTYWDVHGEARGKTIIDLMQKHIYEQTGRMPSLREAGEAVQNYVNNKEVVLSQDSRFGVSNAKLDPNQLAFLNSQLKPYQGDFLQKRGITQDTLSSPVFSGVFTSREHRKDGKVYNNTCTRLINQNGFQGISQRGIRPEDGKSFKGISGNKYDSIVVSKHDKTRPIEHIYISESMIDAASHYQIKLLNTEKNILYISTEGNITQGQMGVIKLLLSRQNINNITDQVTYIFDNDSNGYKYALKLDTFLKGQELPNIEGLPVEELKDKVLQLPNVELSVNSDWNDDLQASISKGKECEFQDAIKKNDFTRIAGLKDEGYIPSPKIIDELKGSAPAPTMIAVQKIFGLPSDTPGLSDIKLAQNDRQTIGKNIEQAL</sequence>
<dbReference type="Gene3D" id="3.40.1360.10">
    <property type="match status" value="1"/>
</dbReference>
<organism evidence="2 4">
    <name type="scientific">Parabacteroides merdae</name>
    <dbReference type="NCBI Taxonomy" id="46503"/>
    <lineage>
        <taxon>Bacteria</taxon>
        <taxon>Pseudomonadati</taxon>
        <taxon>Bacteroidota</taxon>
        <taxon>Bacteroidia</taxon>
        <taxon>Bacteroidales</taxon>
        <taxon>Tannerellaceae</taxon>
        <taxon>Parabacteroides</taxon>
    </lineage>
</organism>
<accession>A0A412LRL5</accession>
<dbReference type="Pfam" id="PF13155">
    <property type="entry name" value="Toprim_2"/>
    <property type="match status" value="1"/>
</dbReference>
<evidence type="ECO:0000313" key="1">
    <source>
        <dbReference type="EMBL" id="MTU41468.1"/>
    </source>
</evidence>